<gene>
    <name evidence="7" type="primary">rimI</name>
    <name evidence="7" type="ORF">DW099_19010</name>
</gene>
<evidence type="ECO:0000313" key="7">
    <source>
        <dbReference type="EMBL" id="RHJ83408.1"/>
    </source>
</evidence>
<dbReference type="InterPro" id="IPR050680">
    <property type="entry name" value="YpeA/RimI_acetyltransf"/>
</dbReference>
<evidence type="ECO:0000256" key="5">
    <source>
        <dbReference type="RuleBase" id="RU363094"/>
    </source>
</evidence>
<dbReference type="RefSeq" id="WP_118336685.1">
    <property type="nucleotide sequence ID" value="NZ_AP025567.1"/>
</dbReference>
<dbReference type="CDD" id="cd04301">
    <property type="entry name" value="NAT_SF"/>
    <property type="match status" value="1"/>
</dbReference>
<comment type="catalytic activity">
    <reaction evidence="5">
        <text>N-terminal L-alanyl-[ribosomal protein bS18] + acetyl-CoA = N-terminal N(alpha)-acetyl-L-alanyl-[ribosomal protein bS18] + CoA + H(+)</text>
        <dbReference type="Rhea" id="RHEA:43756"/>
        <dbReference type="Rhea" id="RHEA-COMP:10676"/>
        <dbReference type="Rhea" id="RHEA-COMP:10677"/>
        <dbReference type="ChEBI" id="CHEBI:15378"/>
        <dbReference type="ChEBI" id="CHEBI:57287"/>
        <dbReference type="ChEBI" id="CHEBI:57288"/>
        <dbReference type="ChEBI" id="CHEBI:64718"/>
        <dbReference type="ChEBI" id="CHEBI:83683"/>
        <dbReference type="EC" id="2.3.1.266"/>
    </reaction>
</comment>
<accession>A0A415DTS3</accession>
<dbReference type="Pfam" id="PF00583">
    <property type="entry name" value="Acetyltransf_1"/>
    <property type="match status" value="1"/>
</dbReference>
<dbReference type="EC" id="2.3.1.266" evidence="5"/>
<keyword evidence="4" id="KW-0012">Acyltransferase</keyword>
<protein>
    <recommendedName>
        <fullName evidence="5">[Ribosomal protein bS18]-alanine N-acetyltransferase</fullName>
        <ecNumber evidence="5">2.3.1.266</ecNumber>
    </recommendedName>
</protein>
<dbReference type="PANTHER" id="PTHR43420">
    <property type="entry name" value="ACETYLTRANSFERASE"/>
    <property type="match status" value="1"/>
</dbReference>
<evidence type="ECO:0000256" key="4">
    <source>
        <dbReference type="ARBA" id="ARBA00023315"/>
    </source>
</evidence>
<organism evidence="7 8">
    <name type="scientific">Emergencia timonensis</name>
    <dbReference type="NCBI Taxonomy" id="1776384"/>
    <lineage>
        <taxon>Bacteria</taxon>
        <taxon>Bacillati</taxon>
        <taxon>Bacillota</taxon>
        <taxon>Clostridia</taxon>
        <taxon>Peptostreptococcales</taxon>
        <taxon>Anaerovoracaceae</taxon>
        <taxon>Emergencia</taxon>
    </lineage>
</organism>
<evidence type="ECO:0000313" key="8">
    <source>
        <dbReference type="Proteomes" id="UP000284841"/>
    </source>
</evidence>
<proteinExistence type="inferred from homology"/>
<evidence type="ECO:0000256" key="2">
    <source>
        <dbReference type="ARBA" id="ARBA00022490"/>
    </source>
</evidence>
<feature type="domain" description="N-acetyltransferase" evidence="6">
    <location>
        <begin position="4"/>
        <end position="147"/>
    </location>
</feature>
<comment type="caution">
    <text evidence="7">The sequence shown here is derived from an EMBL/GenBank/DDBJ whole genome shotgun (WGS) entry which is preliminary data.</text>
</comment>
<comment type="similarity">
    <text evidence="1 5">Belongs to the acetyltransferase family. RimI subfamily.</text>
</comment>
<dbReference type="STRING" id="1776384.GCA_900086585_01499"/>
<dbReference type="InterPro" id="IPR017255">
    <property type="entry name" value="AcTrfase_GNAT_prd"/>
</dbReference>
<evidence type="ECO:0000259" key="6">
    <source>
        <dbReference type="PROSITE" id="PS51186"/>
    </source>
</evidence>
<evidence type="ECO:0000256" key="1">
    <source>
        <dbReference type="ARBA" id="ARBA00005395"/>
    </source>
</evidence>
<dbReference type="Gene3D" id="3.40.630.30">
    <property type="match status" value="1"/>
</dbReference>
<dbReference type="PIRSF" id="PIRSF037663">
    <property type="entry name" value="Acetyltransf_GNAT_prd"/>
    <property type="match status" value="1"/>
</dbReference>
<sequence length="147" mass="16799">MIKLVIRRGRLEDLDGIAALEQVCFASPWSRESLYRDMAENQMAMYFVAELDEEVVGYLGIWLVSEEGYINNVAVSPSHRRRRIGSALIEAMLEATQAEGIIAHTLEVRTGNEAAKRLYEKFGFKEAGLRKGYYEDNGEDAVIMWRY</sequence>
<name>A0A415DTS3_9FIRM</name>
<evidence type="ECO:0000256" key="3">
    <source>
        <dbReference type="ARBA" id="ARBA00022679"/>
    </source>
</evidence>
<dbReference type="GO" id="GO:0008999">
    <property type="term" value="F:protein-N-terminal-alanine acetyltransferase activity"/>
    <property type="evidence" value="ECO:0007669"/>
    <property type="project" value="UniProtKB-EC"/>
</dbReference>
<dbReference type="GO" id="GO:0005737">
    <property type="term" value="C:cytoplasm"/>
    <property type="evidence" value="ECO:0007669"/>
    <property type="project" value="UniProtKB-SubCell"/>
</dbReference>
<dbReference type="EMBL" id="QRMS01000009">
    <property type="protein sequence ID" value="RHJ83408.1"/>
    <property type="molecule type" value="Genomic_DNA"/>
</dbReference>
<dbReference type="SUPFAM" id="SSF55729">
    <property type="entry name" value="Acyl-CoA N-acyltransferases (Nat)"/>
    <property type="match status" value="1"/>
</dbReference>
<dbReference type="AlphaFoldDB" id="A0A415DTS3"/>
<dbReference type="InterPro" id="IPR016181">
    <property type="entry name" value="Acyl_CoA_acyltransferase"/>
</dbReference>
<reference evidence="7 8" key="1">
    <citation type="submission" date="2018-08" db="EMBL/GenBank/DDBJ databases">
        <title>A genome reference for cultivated species of the human gut microbiota.</title>
        <authorList>
            <person name="Zou Y."/>
            <person name="Xue W."/>
            <person name="Luo G."/>
        </authorList>
    </citation>
    <scope>NUCLEOTIDE SEQUENCE [LARGE SCALE GENOMIC DNA]</scope>
    <source>
        <strain evidence="7 8">AM07-24</strain>
    </source>
</reference>
<comment type="function">
    <text evidence="5">Acetylates the N-terminal alanine of ribosomal protein bS18.</text>
</comment>
<dbReference type="PROSITE" id="PS51186">
    <property type="entry name" value="GNAT"/>
    <property type="match status" value="1"/>
</dbReference>
<comment type="subcellular location">
    <subcellularLocation>
        <location evidence="5">Cytoplasm</location>
    </subcellularLocation>
</comment>
<keyword evidence="2 5" id="KW-0963">Cytoplasm</keyword>
<dbReference type="Proteomes" id="UP000284841">
    <property type="component" value="Unassembled WGS sequence"/>
</dbReference>
<dbReference type="InterPro" id="IPR000182">
    <property type="entry name" value="GNAT_dom"/>
</dbReference>
<keyword evidence="3 7" id="KW-0808">Transferase</keyword>
<keyword evidence="8" id="KW-1185">Reference proteome</keyword>
<dbReference type="NCBIfam" id="TIGR01575">
    <property type="entry name" value="rimI"/>
    <property type="match status" value="1"/>
</dbReference>
<dbReference type="OrthoDB" id="9794566at2"/>
<dbReference type="InterPro" id="IPR006464">
    <property type="entry name" value="AcTrfase_RimI/Ard1"/>
</dbReference>
<dbReference type="PANTHER" id="PTHR43420:SF44">
    <property type="entry name" value="ACETYLTRANSFERASE YPEA"/>
    <property type="match status" value="1"/>
</dbReference>